<dbReference type="InterPro" id="IPR021343">
    <property type="entry name" value="DUF2960"/>
</dbReference>
<reference evidence="1 2" key="1">
    <citation type="submission" date="2018-09" db="EMBL/GenBank/DDBJ databases">
        <title>Phylogeny of the Shewanellaceae, and recommendation for two new genera, Pseudoshewanella and Parashewanella.</title>
        <authorList>
            <person name="Wang G."/>
        </authorList>
    </citation>
    <scope>NUCLEOTIDE SEQUENCE [LARGE SCALE GENOMIC DNA]</scope>
    <source>
        <strain evidence="1 2">KCTC 22492</strain>
    </source>
</reference>
<evidence type="ECO:0000313" key="2">
    <source>
        <dbReference type="Proteomes" id="UP000273022"/>
    </source>
</evidence>
<accession>A0A3A6U270</accession>
<sequence>MARQVRYTFKGQTKTIAFSYSIHNDIYEAAATAEGINLDAFYKMEQQVAMTSRKGARAERNFHKVEFERMGFSNIHFVREEDQE</sequence>
<dbReference type="RefSeq" id="WP_121854852.1">
    <property type="nucleotide sequence ID" value="NZ_CP037952.1"/>
</dbReference>
<organism evidence="1 2">
    <name type="scientific">Parashewanella spongiae</name>
    <dbReference type="NCBI Taxonomy" id="342950"/>
    <lineage>
        <taxon>Bacteria</taxon>
        <taxon>Pseudomonadati</taxon>
        <taxon>Pseudomonadota</taxon>
        <taxon>Gammaproteobacteria</taxon>
        <taxon>Alteromonadales</taxon>
        <taxon>Shewanellaceae</taxon>
        <taxon>Parashewanella</taxon>
    </lineage>
</organism>
<dbReference type="EMBL" id="QYYH01000149">
    <property type="protein sequence ID" value="RJY06819.1"/>
    <property type="molecule type" value="Genomic_DNA"/>
</dbReference>
<dbReference type="OrthoDB" id="5820465at2"/>
<protein>
    <submittedName>
        <fullName evidence="1">DUF2960 family protein</fullName>
    </submittedName>
</protein>
<keyword evidence="2" id="KW-1185">Reference proteome</keyword>
<comment type="caution">
    <text evidence="1">The sequence shown here is derived from an EMBL/GenBank/DDBJ whole genome shotgun (WGS) entry which is preliminary data.</text>
</comment>
<evidence type="ECO:0000313" key="1">
    <source>
        <dbReference type="EMBL" id="RJY06819.1"/>
    </source>
</evidence>
<dbReference type="Proteomes" id="UP000273022">
    <property type="component" value="Unassembled WGS sequence"/>
</dbReference>
<dbReference type="AlphaFoldDB" id="A0A3A6U270"/>
<dbReference type="Pfam" id="PF11173">
    <property type="entry name" value="DUF2960"/>
    <property type="match status" value="1"/>
</dbReference>
<proteinExistence type="predicted"/>
<gene>
    <name evidence="1" type="ORF">D5R81_17215</name>
</gene>
<name>A0A3A6U270_9GAMM</name>